<comment type="caution">
    <text evidence="1">The sequence shown here is derived from an EMBL/GenBank/DDBJ whole genome shotgun (WGS) entry which is preliminary data.</text>
</comment>
<name>A0A136WG57_9FIRM</name>
<reference evidence="1 2" key="1">
    <citation type="submission" date="2016-01" db="EMBL/GenBank/DDBJ databases">
        <title>Genome sequence of Clostridium neopropionicum X4, DSM-3847.</title>
        <authorList>
            <person name="Poehlein A."/>
            <person name="Beck M.H."/>
            <person name="Bengelsdorf F.R."/>
            <person name="Daniel R."/>
            <person name="Duerre P."/>
        </authorList>
    </citation>
    <scope>NUCLEOTIDE SEQUENCE [LARGE SCALE GENOMIC DNA]</scope>
    <source>
        <strain evidence="1 2">DSM-3847</strain>
    </source>
</reference>
<dbReference type="RefSeq" id="WP_066086509.1">
    <property type="nucleotide sequence ID" value="NZ_LRVM01000003.1"/>
</dbReference>
<dbReference type="STRING" id="36847.CLNEO_14010"/>
<dbReference type="SUPFAM" id="SSF52266">
    <property type="entry name" value="SGNH hydrolase"/>
    <property type="match status" value="1"/>
</dbReference>
<gene>
    <name evidence="1" type="ORF">CLNEO_14010</name>
</gene>
<dbReference type="OrthoDB" id="9796702at2"/>
<evidence type="ECO:0000313" key="1">
    <source>
        <dbReference type="EMBL" id="KXL53430.1"/>
    </source>
</evidence>
<sequence>MKGCIKTMTRCVAFFIIFSMIFSNTSDYLRRPDDESDEIHAFYDEPKDSIDVLFMGSSPILRGVSPMVMWKQNGFTSYVRASALQAPSVTYGLLGESLEYQSPELVVLLCDNIFLEFDYGEREGDLRRALDGMKMSKYKFQIVNQVIAADDRQTLLSYMFPLFRYHERWKEINWAEAEPTPLMVHSFKKGNVYLRGGEPQEYPENFMEPSSTLAPEFNESAKDYIEKTINLCKEKNISVLMLHLPKMSWSYEQSMAIEDFAKEMGVDYLDCDREEIRTQLNLDPAVDYYDQGHMNLIGSIKLSQWFGEYLDITYNLPDHRNEEAYQKWNEDYQLYAEKTKAVS</sequence>
<organism evidence="1 2">
    <name type="scientific">Anaerotignum neopropionicum</name>
    <dbReference type="NCBI Taxonomy" id="36847"/>
    <lineage>
        <taxon>Bacteria</taxon>
        <taxon>Bacillati</taxon>
        <taxon>Bacillota</taxon>
        <taxon>Clostridia</taxon>
        <taxon>Lachnospirales</taxon>
        <taxon>Anaerotignaceae</taxon>
        <taxon>Anaerotignum</taxon>
    </lineage>
</organism>
<dbReference type="AlphaFoldDB" id="A0A136WG57"/>
<keyword evidence="2" id="KW-1185">Reference proteome</keyword>
<dbReference type="EMBL" id="LRVM01000003">
    <property type="protein sequence ID" value="KXL53430.1"/>
    <property type="molecule type" value="Genomic_DNA"/>
</dbReference>
<accession>A0A136WG57</accession>
<evidence type="ECO:0000313" key="2">
    <source>
        <dbReference type="Proteomes" id="UP000070539"/>
    </source>
</evidence>
<protein>
    <submittedName>
        <fullName evidence="1">Uncharacterized protein</fullName>
    </submittedName>
</protein>
<dbReference type="Proteomes" id="UP000070539">
    <property type="component" value="Unassembled WGS sequence"/>
</dbReference>
<proteinExistence type="predicted"/>